<evidence type="ECO:0000313" key="4">
    <source>
        <dbReference type="Proteomes" id="UP000092716"/>
    </source>
</evidence>
<feature type="transmembrane region" description="Helical" evidence="2">
    <location>
        <begin position="262"/>
        <end position="287"/>
    </location>
</feature>
<dbReference type="EMBL" id="CP016243">
    <property type="protein sequence ID" value="ANQ06718.1"/>
    <property type="molecule type" value="Genomic_DNA"/>
</dbReference>
<protein>
    <submittedName>
        <fullName evidence="3">KIR protein</fullName>
    </submittedName>
</protein>
<gene>
    <name evidence="3" type="ORF">PCOAH_00009930</name>
</gene>
<proteinExistence type="predicted"/>
<dbReference type="RefSeq" id="XP_019913413.1">
    <property type="nucleotide sequence ID" value="XM_020057802.1"/>
</dbReference>
<feature type="compositionally biased region" description="Polar residues" evidence="1">
    <location>
        <begin position="235"/>
        <end position="255"/>
    </location>
</feature>
<sequence length="389" mass="43289">MAKPATADLTEDDLKKLPSRKEYVNFSNGQDYRTFCTPDGSYKQLESKWDETMRDCSNASNYTDKVVGAYCYASSKVTNANQSRGLQCQYFYYWLWNLLKNTLHIQSPLDTKKKVYQEFETISSENWCKIIYNDISDEGFFPQVKIHFDYSKDYETLQSQLGNGVSGTKTCDSTYHKHLDTIQSACSAIEEDFKQDGGPQKSGSYCDPLKAGGKGSAGEYCSEGELQKLHCEQVPKSNPNPNQAGSSGKSSLSDADQSAGGALASAAVGSTLATLGIGLPALALFLYKVKYYNNYNYHYVYIYICISRGNARRKKRTSRIKHEFDTSTEDSSTIYSTTADTSTIDGSTKDNSTIYNGGSPPRRPSPPGQKRRVANNATGRRKNIGYQRI</sequence>
<name>A0A1B1DVB7_9APIC</name>
<feature type="compositionally biased region" description="Polar residues" evidence="1">
    <location>
        <begin position="329"/>
        <end position="356"/>
    </location>
</feature>
<keyword evidence="2" id="KW-0812">Transmembrane</keyword>
<dbReference type="VEuPathDB" id="PlasmoDB:PCOAH_00009930"/>
<evidence type="ECO:0000256" key="1">
    <source>
        <dbReference type="SAM" id="MobiDB-lite"/>
    </source>
</evidence>
<keyword evidence="4" id="KW-1185">Reference proteome</keyword>
<dbReference type="AlphaFoldDB" id="A0A1B1DVB7"/>
<accession>A0A1B1DVB7</accession>
<keyword evidence="2" id="KW-0472">Membrane</keyword>
<keyword evidence="2" id="KW-1133">Transmembrane helix</keyword>
<evidence type="ECO:0000313" key="3">
    <source>
        <dbReference type="EMBL" id="ANQ06718.1"/>
    </source>
</evidence>
<feature type="compositionally biased region" description="Basic residues" evidence="1">
    <location>
        <begin position="369"/>
        <end position="383"/>
    </location>
</feature>
<feature type="region of interest" description="Disordered" evidence="1">
    <location>
        <begin position="318"/>
        <end position="389"/>
    </location>
</feature>
<dbReference type="Proteomes" id="UP000092716">
    <property type="component" value="Chromosome 5"/>
</dbReference>
<dbReference type="KEGG" id="pcot:PCOAH_00009930"/>
<feature type="region of interest" description="Disordered" evidence="1">
    <location>
        <begin position="233"/>
        <end position="255"/>
    </location>
</feature>
<organism evidence="3 4">
    <name type="scientific">Plasmodium coatneyi</name>
    <dbReference type="NCBI Taxonomy" id="208452"/>
    <lineage>
        <taxon>Eukaryota</taxon>
        <taxon>Sar</taxon>
        <taxon>Alveolata</taxon>
        <taxon>Apicomplexa</taxon>
        <taxon>Aconoidasida</taxon>
        <taxon>Haemosporida</taxon>
        <taxon>Plasmodiidae</taxon>
        <taxon>Plasmodium</taxon>
    </lineage>
</organism>
<evidence type="ECO:0000256" key="2">
    <source>
        <dbReference type="SAM" id="Phobius"/>
    </source>
</evidence>
<reference evidence="4" key="1">
    <citation type="submission" date="2016-06" db="EMBL/GenBank/DDBJ databases">
        <title>First high quality genome sequence of Plasmodium coatneyi using continuous long reads from single molecule, real-time sequencing.</title>
        <authorList>
            <person name="Chien J.-T."/>
            <person name="Pakala S.B."/>
            <person name="Geraldo J.A."/>
            <person name="Lapp S.A."/>
            <person name="Barnwell J.W."/>
            <person name="Kissinger J.C."/>
            <person name="Galinski M.R."/>
            <person name="Humphrey J.C."/>
        </authorList>
    </citation>
    <scope>NUCLEOTIDE SEQUENCE [LARGE SCALE GENOMIC DNA]</scope>
    <source>
        <strain evidence="4">Hackeri</strain>
    </source>
</reference>
<dbReference type="GeneID" id="30907716"/>